<evidence type="ECO:0000313" key="1">
    <source>
        <dbReference type="EMBL" id="CAI9172403.1"/>
    </source>
</evidence>
<sequence length="105" mass="11513">MKLLGVKCDALRYSLGLYCLFCVVERCCEPCSIAQSCPTLCNLTDFATAHGILQATILEWVAMPSSRGIFPTQGLNPGLPHCRRVLHHQRSPHSRSSVCLSIPVS</sequence>
<protein>
    <recommendedName>
        <fullName evidence="3">Secreted protein</fullName>
    </recommendedName>
</protein>
<organism evidence="1 2">
    <name type="scientific">Rangifer tarandus platyrhynchus</name>
    <name type="common">Svalbard reindeer</name>
    <dbReference type="NCBI Taxonomy" id="3082113"/>
    <lineage>
        <taxon>Eukaryota</taxon>
        <taxon>Metazoa</taxon>
        <taxon>Chordata</taxon>
        <taxon>Craniata</taxon>
        <taxon>Vertebrata</taxon>
        <taxon>Euteleostomi</taxon>
        <taxon>Mammalia</taxon>
        <taxon>Eutheria</taxon>
        <taxon>Laurasiatheria</taxon>
        <taxon>Artiodactyla</taxon>
        <taxon>Ruminantia</taxon>
        <taxon>Pecora</taxon>
        <taxon>Cervidae</taxon>
        <taxon>Odocoileinae</taxon>
        <taxon>Rangifer</taxon>
    </lineage>
</organism>
<proteinExistence type="predicted"/>
<reference evidence="1" key="1">
    <citation type="submission" date="2023-04" db="EMBL/GenBank/DDBJ databases">
        <authorList>
            <consortium name="ELIXIR-Norway"/>
        </authorList>
    </citation>
    <scope>NUCLEOTIDE SEQUENCE [LARGE SCALE GENOMIC DNA]</scope>
</reference>
<dbReference type="EMBL" id="OX459968">
    <property type="protein sequence ID" value="CAI9172403.1"/>
    <property type="molecule type" value="Genomic_DNA"/>
</dbReference>
<gene>
    <name evidence="1" type="ORF">MRATA1EN1_LOCUS21365</name>
</gene>
<name>A0ABN8ZER6_RANTA</name>
<accession>A0ABN8ZER6</accession>
<keyword evidence="2" id="KW-1185">Reference proteome</keyword>
<evidence type="ECO:0000313" key="2">
    <source>
        <dbReference type="Proteomes" id="UP001176941"/>
    </source>
</evidence>
<dbReference type="Proteomes" id="UP001176941">
    <property type="component" value="Chromosome 32"/>
</dbReference>
<evidence type="ECO:0008006" key="3">
    <source>
        <dbReference type="Google" id="ProtNLM"/>
    </source>
</evidence>